<sequence>MTLTIPSPRYDVSFEVPPLTLTIPSPRYDMAFEVPPLTCPYDIAIESLLLIFEAF</sequence>
<reference evidence="1" key="1">
    <citation type="submission" date="2022-11" db="EMBL/GenBank/DDBJ databases">
        <authorList>
            <person name="Somphong A."/>
            <person name="Phongsopitanun W."/>
        </authorList>
    </citation>
    <scope>NUCLEOTIDE SEQUENCE</scope>
    <source>
        <strain evidence="1">Pm04-4</strain>
    </source>
</reference>
<organism evidence="1 2">
    <name type="scientific">Paractinoplanes pyxinae</name>
    <dbReference type="NCBI Taxonomy" id="2997416"/>
    <lineage>
        <taxon>Bacteria</taxon>
        <taxon>Bacillati</taxon>
        <taxon>Actinomycetota</taxon>
        <taxon>Actinomycetes</taxon>
        <taxon>Micromonosporales</taxon>
        <taxon>Micromonosporaceae</taxon>
        <taxon>Paractinoplanes</taxon>
    </lineage>
</organism>
<protein>
    <submittedName>
        <fullName evidence="1">Uncharacterized protein</fullName>
    </submittedName>
</protein>
<evidence type="ECO:0000313" key="1">
    <source>
        <dbReference type="EMBL" id="MCY1140945.1"/>
    </source>
</evidence>
<accession>A0ABT4B391</accession>
<name>A0ABT4B391_9ACTN</name>
<evidence type="ECO:0000313" key="2">
    <source>
        <dbReference type="Proteomes" id="UP001151002"/>
    </source>
</evidence>
<gene>
    <name evidence="1" type="ORF">OWR29_23350</name>
</gene>
<comment type="caution">
    <text evidence="1">The sequence shown here is derived from an EMBL/GenBank/DDBJ whole genome shotgun (WGS) entry which is preliminary data.</text>
</comment>
<dbReference type="EMBL" id="JAPNTZ010000008">
    <property type="protein sequence ID" value="MCY1140945.1"/>
    <property type="molecule type" value="Genomic_DNA"/>
</dbReference>
<dbReference type="RefSeq" id="WP_267565302.1">
    <property type="nucleotide sequence ID" value="NZ_JAPNTZ010000008.1"/>
</dbReference>
<proteinExistence type="predicted"/>
<keyword evidence="2" id="KW-1185">Reference proteome</keyword>
<dbReference type="Proteomes" id="UP001151002">
    <property type="component" value="Unassembled WGS sequence"/>
</dbReference>